<accession>A0ACB7WKP5</accession>
<organism evidence="1 2">
    <name type="scientific">Dioscorea alata</name>
    <name type="common">Purple yam</name>
    <dbReference type="NCBI Taxonomy" id="55571"/>
    <lineage>
        <taxon>Eukaryota</taxon>
        <taxon>Viridiplantae</taxon>
        <taxon>Streptophyta</taxon>
        <taxon>Embryophyta</taxon>
        <taxon>Tracheophyta</taxon>
        <taxon>Spermatophyta</taxon>
        <taxon>Magnoliopsida</taxon>
        <taxon>Liliopsida</taxon>
        <taxon>Dioscoreales</taxon>
        <taxon>Dioscoreaceae</taxon>
        <taxon>Dioscorea</taxon>
    </lineage>
</organism>
<dbReference type="Proteomes" id="UP000827976">
    <property type="component" value="Chromosome 3"/>
</dbReference>
<dbReference type="EMBL" id="CM037013">
    <property type="protein sequence ID" value="KAH7688897.1"/>
    <property type="molecule type" value="Genomic_DNA"/>
</dbReference>
<name>A0ACB7WKP5_DIOAL</name>
<sequence length="144" mass="15695">MPESISCSCSRSSMASPPPSDQPENAVAADQAADPPVQAPEASPDPLSILEDTGAAEQIEKHNKYMTLYSRRLKGKYFSKKVFNGAANIFDHETTIDDETIKSSRWPCTRLFADPIPKLENRNISLPAESSAIPNNKESPKASC</sequence>
<evidence type="ECO:0000313" key="2">
    <source>
        <dbReference type="Proteomes" id="UP000827976"/>
    </source>
</evidence>
<evidence type="ECO:0000313" key="1">
    <source>
        <dbReference type="EMBL" id="KAH7688897.1"/>
    </source>
</evidence>
<proteinExistence type="predicted"/>
<keyword evidence="2" id="KW-1185">Reference proteome</keyword>
<protein>
    <submittedName>
        <fullName evidence="1">Uncharacterized protein</fullName>
    </submittedName>
</protein>
<comment type="caution">
    <text evidence="1">The sequence shown here is derived from an EMBL/GenBank/DDBJ whole genome shotgun (WGS) entry which is preliminary data.</text>
</comment>
<gene>
    <name evidence="1" type="ORF">IHE45_03G060100</name>
</gene>
<reference evidence="2" key="1">
    <citation type="journal article" date="2022" name="Nat. Commun.">
        <title>Chromosome evolution and the genetic basis of agronomically important traits in greater yam.</title>
        <authorList>
            <person name="Bredeson J.V."/>
            <person name="Lyons J.B."/>
            <person name="Oniyinde I.O."/>
            <person name="Okereke N.R."/>
            <person name="Kolade O."/>
            <person name="Nnabue I."/>
            <person name="Nwadili C.O."/>
            <person name="Hribova E."/>
            <person name="Parker M."/>
            <person name="Nwogha J."/>
            <person name="Shu S."/>
            <person name="Carlson J."/>
            <person name="Kariba R."/>
            <person name="Muthemba S."/>
            <person name="Knop K."/>
            <person name="Barton G.J."/>
            <person name="Sherwood A.V."/>
            <person name="Lopez-Montes A."/>
            <person name="Asiedu R."/>
            <person name="Jamnadass R."/>
            <person name="Muchugi A."/>
            <person name="Goodstein D."/>
            <person name="Egesi C.N."/>
            <person name="Featherston J."/>
            <person name="Asfaw A."/>
            <person name="Simpson G.G."/>
            <person name="Dolezel J."/>
            <person name="Hendre P.S."/>
            <person name="Van Deynze A."/>
            <person name="Kumar P.L."/>
            <person name="Obidiegwu J.E."/>
            <person name="Bhattacharjee R."/>
            <person name="Rokhsar D.S."/>
        </authorList>
    </citation>
    <scope>NUCLEOTIDE SEQUENCE [LARGE SCALE GENOMIC DNA]</scope>
    <source>
        <strain evidence="2">cv. TDa95/00328</strain>
    </source>
</reference>